<protein>
    <submittedName>
        <fullName evidence="1">Uncharacterized protein</fullName>
    </submittedName>
</protein>
<reference evidence="2" key="1">
    <citation type="submission" date="2016-10" db="EMBL/GenBank/DDBJ databases">
        <authorList>
            <person name="Varghese N."/>
            <person name="Submissions S."/>
        </authorList>
    </citation>
    <scope>NUCLEOTIDE SEQUENCE [LARGE SCALE GENOMIC DNA]</scope>
    <source>
        <strain evidence="2">CGMCC 4.3506</strain>
    </source>
</reference>
<proteinExistence type="predicted"/>
<organism evidence="1 2">
    <name type="scientific">Lentzea fradiae</name>
    <dbReference type="NCBI Taxonomy" id="200378"/>
    <lineage>
        <taxon>Bacteria</taxon>
        <taxon>Bacillati</taxon>
        <taxon>Actinomycetota</taxon>
        <taxon>Actinomycetes</taxon>
        <taxon>Pseudonocardiales</taxon>
        <taxon>Pseudonocardiaceae</taxon>
        <taxon>Lentzea</taxon>
    </lineage>
</organism>
<evidence type="ECO:0000313" key="1">
    <source>
        <dbReference type="EMBL" id="SDF57048.1"/>
    </source>
</evidence>
<dbReference type="Proteomes" id="UP000199623">
    <property type="component" value="Unassembled WGS sequence"/>
</dbReference>
<accession>A0A1G7M5K9</accession>
<evidence type="ECO:0000313" key="2">
    <source>
        <dbReference type="Proteomes" id="UP000199623"/>
    </source>
</evidence>
<dbReference type="STRING" id="200378.SAMN05216553_102114"/>
<dbReference type="EMBL" id="FNCC01000002">
    <property type="protein sequence ID" value="SDF57048.1"/>
    <property type="molecule type" value="Genomic_DNA"/>
</dbReference>
<gene>
    <name evidence="1" type="ORF">SAMN05216553_102114</name>
</gene>
<dbReference type="AlphaFoldDB" id="A0A1G7M5K9"/>
<name>A0A1G7M5K9_9PSEU</name>
<sequence length="233" mass="25065">MVDPFNRALCMTADAEGYGRRSDPEKAVVQEQLSEVLGRAAEQAGLARDTWQRQPKGDEELAVIPSAEFEPAVVDPFIAALDRELSVVNLGVPPSRRLRLRVALHHGVVHPAALGFGGQGVVHVCRLVNGAAVKQALTAAPDSNLAVVLSPEVFDHVVRQGHTSLSPKDFREIDVTNKEITAKGWLRVPGSDVHALDLGQPRAAKPAPAGRVAHIEFHDVVNAEHATFGFREG</sequence>
<dbReference type="OrthoDB" id="4149396at2"/>
<dbReference type="RefSeq" id="WP_143035818.1">
    <property type="nucleotide sequence ID" value="NZ_FNCC01000002.1"/>
</dbReference>
<keyword evidence="2" id="KW-1185">Reference proteome</keyword>